<protein>
    <submittedName>
        <fullName evidence="1">Uncharacterized protein</fullName>
    </submittedName>
</protein>
<dbReference type="AlphaFoldDB" id="A0A0A8YAU2"/>
<name>A0A0A8YAU2_ARUDO</name>
<reference evidence="1" key="2">
    <citation type="journal article" date="2015" name="Data Brief">
        <title>Shoot transcriptome of the giant reed, Arundo donax.</title>
        <authorList>
            <person name="Barrero R.A."/>
            <person name="Guerrero F.D."/>
            <person name="Moolhuijzen P."/>
            <person name="Goolsby J.A."/>
            <person name="Tidwell J."/>
            <person name="Bellgard S.E."/>
            <person name="Bellgard M.I."/>
        </authorList>
    </citation>
    <scope>NUCLEOTIDE SEQUENCE</scope>
    <source>
        <tissue evidence="1">Shoot tissue taken approximately 20 cm above the soil surface</tissue>
    </source>
</reference>
<organism evidence="1">
    <name type="scientific">Arundo donax</name>
    <name type="common">Giant reed</name>
    <name type="synonym">Donax arundinaceus</name>
    <dbReference type="NCBI Taxonomy" id="35708"/>
    <lineage>
        <taxon>Eukaryota</taxon>
        <taxon>Viridiplantae</taxon>
        <taxon>Streptophyta</taxon>
        <taxon>Embryophyta</taxon>
        <taxon>Tracheophyta</taxon>
        <taxon>Spermatophyta</taxon>
        <taxon>Magnoliopsida</taxon>
        <taxon>Liliopsida</taxon>
        <taxon>Poales</taxon>
        <taxon>Poaceae</taxon>
        <taxon>PACMAD clade</taxon>
        <taxon>Arundinoideae</taxon>
        <taxon>Arundineae</taxon>
        <taxon>Arundo</taxon>
    </lineage>
</organism>
<dbReference type="EMBL" id="GBRH01274826">
    <property type="protein sequence ID" value="JAD23069.1"/>
    <property type="molecule type" value="Transcribed_RNA"/>
</dbReference>
<proteinExistence type="predicted"/>
<accession>A0A0A8YAU2</accession>
<sequence>MVSSFRSSVSVTIVIFSESGCSWTCHC</sequence>
<evidence type="ECO:0000313" key="1">
    <source>
        <dbReference type="EMBL" id="JAD23069.1"/>
    </source>
</evidence>
<reference evidence="1" key="1">
    <citation type="submission" date="2014-09" db="EMBL/GenBank/DDBJ databases">
        <authorList>
            <person name="Magalhaes I.L.F."/>
            <person name="Oliveira U."/>
            <person name="Santos F.R."/>
            <person name="Vidigal T.H.D.A."/>
            <person name="Brescovit A.D."/>
            <person name="Santos A.J."/>
        </authorList>
    </citation>
    <scope>NUCLEOTIDE SEQUENCE</scope>
    <source>
        <tissue evidence="1">Shoot tissue taken approximately 20 cm above the soil surface</tissue>
    </source>
</reference>